<evidence type="ECO:0000313" key="11">
    <source>
        <dbReference type="EMBL" id="MBM7838845.1"/>
    </source>
</evidence>
<evidence type="ECO:0000256" key="7">
    <source>
        <dbReference type="ARBA" id="ARBA00023004"/>
    </source>
</evidence>
<dbReference type="PROSITE" id="PS00211">
    <property type="entry name" value="ABC_TRANSPORTER_1"/>
    <property type="match status" value="1"/>
</dbReference>
<keyword evidence="12" id="KW-1185">Reference proteome</keyword>
<name>A0ABS2SVK8_9BACI</name>
<sequence length="272" mass="30021">MELHNVSFSYQTKKPLIEALSGEIKKNKITTIVGPNGSGKSTMLAMLARQLAPSRGEIRFNGKKLAHFKGKELAQQLAVVYQRNEAPLDLSVRKLVSYGRHPYRTMIRSWTSEDERAVDEALSVTRLTHYADVSVDSLSGGEQQRVWLALALAQETDVILLDEPTTYLDLYHQFEILERVRLLNQSKAKTVVMVLHDLNQALQYSDDVWVMKAGRLVAKGSAAEVLTSACIRSVFQIETIIHSNEQSGSVLVPIGTATGALVNGGEACEVGK</sequence>
<dbReference type="InterPro" id="IPR003439">
    <property type="entry name" value="ABC_transporter-like_ATP-bd"/>
</dbReference>
<reference evidence="11" key="1">
    <citation type="submission" date="2021-01" db="EMBL/GenBank/DDBJ databases">
        <title>Genomic Encyclopedia of Type Strains, Phase IV (KMG-IV): sequencing the most valuable type-strain genomes for metagenomic binning, comparative biology and taxonomic classification.</title>
        <authorList>
            <person name="Goeker M."/>
        </authorList>
    </citation>
    <scope>NUCLEOTIDE SEQUENCE</scope>
    <source>
        <strain evidence="11">DSM 21943</strain>
    </source>
</reference>
<evidence type="ECO:0000256" key="9">
    <source>
        <dbReference type="ARBA" id="ARBA00023136"/>
    </source>
</evidence>
<evidence type="ECO:0000259" key="10">
    <source>
        <dbReference type="PROSITE" id="PS50893"/>
    </source>
</evidence>
<dbReference type="Proteomes" id="UP001179280">
    <property type="component" value="Unassembled WGS sequence"/>
</dbReference>
<protein>
    <submittedName>
        <fullName evidence="11">Iron complex transport system ATP-binding protein</fullName>
    </submittedName>
</protein>
<keyword evidence="5" id="KW-0547">Nucleotide-binding</keyword>
<evidence type="ECO:0000313" key="12">
    <source>
        <dbReference type="Proteomes" id="UP001179280"/>
    </source>
</evidence>
<keyword evidence="9" id="KW-0472">Membrane</keyword>
<keyword evidence="7" id="KW-0408">Iron</keyword>
<dbReference type="RefSeq" id="WP_204466136.1">
    <property type="nucleotide sequence ID" value="NZ_JAFBCV010000005.1"/>
</dbReference>
<comment type="caution">
    <text evidence="11">The sequence shown here is derived from an EMBL/GenBank/DDBJ whole genome shotgun (WGS) entry which is preliminary data.</text>
</comment>
<dbReference type="Gene3D" id="3.40.50.300">
    <property type="entry name" value="P-loop containing nucleotide triphosphate hydrolases"/>
    <property type="match status" value="1"/>
</dbReference>
<keyword evidence="6 11" id="KW-0067">ATP-binding</keyword>
<dbReference type="PANTHER" id="PTHR42771">
    <property type="entry name" value="IRON(3+)-HYDROXAMATE IMPORT ATP-BINDING PROTEIN FHUC"/>
    <property type="match status" value="1"/>
</dbReference>
<comment type="subcellular location">
    <subcellularLocation>
        <location evidence="1">Cell membrane</location>
        <topology evidence="1">Peripheral membrane protein</topology>
    </subcellularLocation>
</comment>
<dbReference type="PANTHER" id="PTHR42771:SF10">
    <property type="entry name" value="FERRICHROME TRANSPORT ATP-BINDING PROTEIN FHUC"/>
    <property type="match status" value="1"/>
</dbReference>
<evidence type="ECO:0000256" key="5">
    <source>
        <dbReference type="ARBA" id="ARBA00022741"/>
    </source>
</evidence>
<keyword evidence="3" id="KW-1003">Cell membrane</keyword>
<evidence type="ECO:0000256" key="4">
    <source>
        <dbReference type="ARBA" id="ARBA00022496"/>
    </source>
</evidence>
<evidence type="ECO:0000256" key="2">
    <source>
        <dbReference type="ARBA" id="ARBA00022448"/>
    </source>
</evidence>
<organism evidence="11 12">
    <name type="scientific">Shouchella xiaoxiensis</name>
    <dbReference type="NCBI Taxonomy" id="766895"/>
    <lineage>
        <taxon>Bacteria</taxon>
        <taxon>Bacillati</taxon>
        <taxon>Bacillota</taxon>
        <taxon>Bacilli</taxon>
        <taxon>Bacillales</taxon>
        <taxon>Bacillaceae</taxon>
        <taxon>Shouchella</taxon>
    </lineage>
</organism>
<accession>A0ABS2SVK8</accession>
<evidence type="ECO:0000256" key="6">
    <source>
        <dbReference type="ARBA" id="ARBA00022840"/>
    </source>
</evidence>
<keyword evidence="8" id="KW-0406">Ion transport</keyword>
<dbReference type="SUPFAM" id="SSF52540">
    <property type="entry name" value="P-loop containing nucleoside triphosphate hydrolases"/>
    <property type="match status" value="1"/>
</dbReference>
<dbReference type="InterPro" id="IPR003593">
    <property type="entry name" value="AAA+_ATPase"/>
</dbReference>
<evidence type="ECO:0000256" key="8">
    <source>
        <dbReference type="ARBA" id="ARBA00023065"/>
    </source>
</evidence>
<dbReference type="CDD" id="cd03214">
    <property type="entry name" value="ABC_Iron-Siderophores_B12_Hemin"/>
    <property type="match status" value="1"/>
</dbReference>
<dbReference type="SMART" id="SM00382">
    <property type="entry name" value="AAA"/>
    <property type="match status" value="1"/>
</dbReference>
<dbReference type="GO" id="GO:0005524">
    <property type="term" value="F:ATP binding"/>
    <property type="evidence" value="ECO:0007669"/>
    <property type="project" value="UniProtKB-KW"/>
</dbReference>
<keyword evidence="4" id="KW-0410">Iron transport</keyword>
<dbReference type="PROSITE" id="PS50893">
    <property type="entry name" value="ABC_TRANSPORTER_2"/>
    <property type="match status" value="1"/>
</dbReference>
<dbReference type="InterPro" id="IPR017871">
    <property type="entry name" value="ABC_transporter-like_CS"/>
</dbReference>
<keyword evidence="2" id="KW-0813">Transport</keyword>
<dbReference type="EMBL" id="JAFBCV010000005">
    <property type="protein sequence ID" value="MBM7838845.1"/>
    <property type="molecule type" value="Genomic_DNA"/>
</dbReference>
<gene>
    <name evidence="11" type="ORF">JOC54_002104</name>
</gene>
<proteinExistence type="predicted"/>
<dbReference type="Pfam" id="PF00005">
    <property type="entry name" value="ABC_tran"/>
    <property type="match status" value="1"/>
</dbReference>
<dbReference type="InterPro" id="IPR027417">
    <property type="entry name" value="P-loop_NTPase"/>
</dbReference>
<dbReference type="InterPro" id="IPR051535">
    <property type="entry name" value="Siderophore_ABC-ATPase"/>
</dbReference>
<evidence type="ECO:0000256" key="3">
    <source>
        <dbReference type="ARBA" id="ARBA00022475"/>
    </source>
</evidence>
<evidence type="ECO:0000256" key="1">
    <source>
        <dbReference type="ARBA" id="ARBA00004202"/>
    </source>
</evidence>
<feature type="domain" description="ABC transporter" evidence="10">
    <location>
        <begin position="1"/>
        <end position="238"/>
    </location>
</feature>